<keyword evidence="1" id="KW-0436">Ligase</keyword>
<dbReference type="Gene3D" id="3.30.1490.20">
    <property type="entry name" value="ATP-grasp fold, A domain"/>
    <property type="match status" value="1"/>
</dbReference>
<dbReference type="GO" id="GO:0046872">
    <property type="term" value="F:metal ion binding"/>
    <property type="evidence" value="ECO:0007669"/>
    <property type="project" value="UniProtKB-KW"/>
</dbReference>
<dbReference type="EMBL" id="JXOJ01000008">
    <property type="protein sequence ID" value="KLK87283.1"/>
    <property type="molecule type" value="Genomic_DNA"/>
</dbReference>
<dbReference type="InterPro" id="IPR005809">
    <property type="entry name" value="Succ_CoA_ligase-like_bsu"/>
</dbReference>
<dbReference type="SUPFAM" id="SSF52210">
    <property type="entry name" value="Succinyl-CoA synthetase domains"/>
    <property type="match status" value="1"/>
</dbReference>
<name>A0A0H1QWF9_9EURY</name>
<dbReference type="OrthoDB" id="146449at2157"/>
<dbReference type="Pfam" id="PF08442">
    <property type="entry name" value="ATP-grasp_2"/>
    <property type="match status" value="1"/>
</dbReference>
<dbReference type="PIRSF" id="PIRSF001554">
    <property type="entry name" value="SucCS_beta"/>
    <property type="match status" value="1"/>
</dbReference>
<evidence type="ECO:0000256" key="3">
    <source>
        <dbReference type="ARBA" id="ARBA00022741"/>
    </source>
</evidence>
<dbReference type="PANTHER" id="PTHR11815">
    <property type="entry name" value="SUCCINYL-COA SYNTHETASE BETA CHAIN"/>
    <property type="match status" value="1"/>
</dbReference>
<dbReference type="SUPFAM" id="SSF56059">
    <property type="entry name" value="Glutathione synthetase ATP-binding domain-like"/>
    <property type="match status" value="1"/>
</dbReference>
<dbReference type="InterPro" id="IPR013650">
    <property type="entry name" value="ATP-grasp_succ-CoA_synth-type"/>
</dbReference>
<dbReference type="GO" id="GO:0006099">
    <property type="term" value="P:tricarboxylic acid cycle"/>
    <property type="evidence" value="ECO:0007669"/>
    <property type="project" value="InterPro"/>
</dbReference>
<dbReference type="AlphaFoldDB" id="A0A0H1QWF9"/>
<reference evidence="7 8" key="1">
    <citation type="journal article" date="2015" name="Int. J. Syst. Evol. Microbiol.">
        <title>Methanoculleus sediminis sp. nov., a methanogen from sediments near a submarine mud volcano.</title>
        <authorList>
            <person name="Chen S.C."/>
            <person name="Chen M.F."/>
            <person name="Lai M.C."/>
            <person name="Weng C.Y."/>
            <person name="Wu S.Y."/>
            <person name="Lin S."/>
            <person name="Yang T.F."/>
            <person name="Chen P.C."/>
        </authorList>
    </citation>
    <scope>NUCLEOTIDE SEQUENCE [LARGE SCALE GENOMIC DNA]</scope>
    <source>
        <strain evidence="7 8">S3Fa</strain>
    </source>
</reference>
<evidence type="ECO:0000256" key="2">
    <source>
        <dbReference type="ARBA" id="ARBA00022723"/>
    </source>
</evidence>
<dbReference type="STRING" id="1550566.SZ63_11890"/>
<keyword evidence="4" id="KW-0460">Magnesium</keyword>
<dbReference type="GO" id="GO:0004775">
    <property type="term" value="F:succinate-CoA ligase (ADP-forming) activity"/>
    <property type="evidence" value="ECO:0007669"/>
    <property type="project" value="TreeGrafter"/>
</dbReference>
<keyword evidence="2" id="KW-0479">Metal-binding</keyword>
<dbReference type="InterPro" id="IPR005811">
    <property type="entry name" value="SUCC_ACL_C"/>
</dbReference>
<evidence type="ECO:0000313" key="7">
    <source>
        <dbReference type="EMBL" id="KLK87283.1"/>
    </source>
</evidence>
<dbReference type="Proteomes" id="UP000035301">
    <property type="component" value="Unassembled WGS sequence"/>
</dbReference>
<dbReference type="InterPro" id="IPR016102">
    <property type="entry name" value="Succinyl-CoA_synth-like"/>
</dbReference>
<keyword evidence="3 5" id="KW-0547">Nucleotide-binding</keyword>
<dbReference type="PROSITE" id="PS01217">
    <property type="entry name" value="SUCCINYL_COA_LIG_3"/>
    <property type="match status" value="1"/>
</dbReference>
<proteinExistence type="predicted"/>
<dbReference type="GO" id="GO:0042709">
    <property type="term" value="C:succinate-CoA ligase complex"/>
    <property type="evidence" value="ECO:0007669"/>
    <property type="project" value="TreeGrafter"/>
</dbReference>
<sequence length="361" mass="38618">MKLLEYEAKRVFAEYGIPVPKGVVIRAPEEVAAHLPDLGDGVVLKAQVDVGGRGKAGGVLFADAKTAVETARELFSREIKGVPVGEILVEERLPIEHEYYVSIAVDRSSRQPVVLFADAGGVEIEKMAEEDESAVRRVIVSPLLSDIPPFLMRELLGGAPKELAPVINSLYHVFQGKDAMLAEINPLVTTARGVYAADAKLIVDDNALARQGITVNRDLSEREREAEKHGFSYVELDGSIGVIGNGAGLTMSTLDLIEFYNGRAANFLDVGGGADQERVMHAVKLVASMPGVNVIVVNLLGGITRCDEVAKGIIAAGVAPTVIVRMAGTNEEEGRRLLAECGYRMLDSMDTAVKAAMEVSP</sequence>
<dbReference type="Gene3D" id="3.40.50.261">
    <property type="entry name" value="Succinyl-CoA synthetase domains"/>
    <property type="match status" value="1"/>
</dbReference>
<keyword evidence="8" id="KW-1185">Reference proteome</keyword>
<evidence type="ECO:0000256" key="1">
    <source>
        <dbReference type="ARBA" id="ARBA00022598"/>
    </source>
</evidence>
<dbReference type="RefSeq" id="WP_048185674.1">
    <property type="nucleotide sequence ID" value="NZ_JXOJ01000008.1"/>
</dbReference>
<dbReference type="PATRIC" id="fig|1550566.3.peg.2600"/>
<evidence type="ECO:0000256" key="5">
    <source>
        <dbReference type="PROSITE-ProRule" id="PRU00409"/>
    </source>
</evidence>
<evidence type="ECO:0000256" key="4">
    <source>
        <dbReference type="ARBA" id="ARBA00022842"/>
    </source>
</evidence>
<dbReference type="PANTHER" id="PTHR11815:SF10">
    <property type="entry name" value="SUCCINATE--COA LIGASE [GDP-FORMING] SUBUNIT BETA, MITOCHONDRIAL"/>
    <property type="match status" value="1"/>
</dbReference>
<evidence type="ECO:0000313" key="8">
    <source>
        <dbReference type="Proteomes" id="UP000035301"/>
    </source>
</evidence>
<dbReference type="InterPro" id="IPR013815">
    <property type="entry name" value="ATP_grasp_subdomain_1"/>
</dbReference>
<dbReference type="InterPro" id="IPR017866">
    <property type="entry name" value="Succ-CoA_synthase_bsu_CS"/>
</dbReference>
<dbReference type="Gene3D" id="3.30.470.20">
    <property type="entry name" value="ATP-grasp fold, B domain"/>
    <property type="match status" value="1"/>
</dbReference>
<dbReference type="GO" id="GO:0005524">
    <property type="term" value="F:ATP binding"/>
    <property type="evidence" value="ECO:0007669"/>
    <property type="project" value="UniProtKB-UniRule"/>
</dbReference>
<comment type="caution">
    <text evidence="7">The sequence shown here is derived from an EMBL/GenBank/DDBJ whole genome shotgun (WGS) entry which is preliminary data.</text>
</comment>
<protein>
    <submittedName>
        <fullName evidence="7">Succinyl-CoA synthetase subunit beta</fullName>
    </submittedName>
</protein>
<dbReference type="Pfam" id="PF00549">
    <property type="entry name" value="Ligase_CoA"/>
    <property type="match status" value="1"/>
</dbReference>
<evidence type="ECO:0000259" key="6">
    <source>
        <dbReference type="PROSITE" id="PS50975"/>
    </source>
</evidence>
<keyword evidence="5" id="KW-0067">ATP-binding</keyword>
<dbReference type="PROSITE" id="PS50975">
    <property type="entry name" value="ATP_GRASP"/>
    <property type="match status" value="1"/>
</dbReference>
<feature type="domain" description="ATP-grasp" evidence="6">
    <location>
        <begin position="9"/>
        <end position="214"/>
    </location>
</feature>
<dbReference type="GO" id="GO:0006104">
    <property type="term" value="P:succinyl-CoA metabolic process"/>
    <property type="evidence" value="ECO:0007669"/>
    <property type="project" value="TreeGrafter"/>
</dbReference>
<dbReference type="InterPro" id="IPR011761">
    <property type="entry name" value="ATP-grasp"/>
</dbReference>
<accession>A0A0H1QWF9</accession>
<gene>
    <name evidence="7" type="ORF">SZ63_11890</name>
</gene>
<organism evidence="7 8">
    <name type="scientific">Methanoculleus sediminis</name>
    <dbReference type="NCBI Taxonomy" id="1550566"/>
    <lineage>
        <taxon>Archaea</taxon>
        <taxon>Methanobacteriati</taxon>
        <taxon>Methanobacteriota</taxon>
        <taxon>Stenosarchaea group</taxon>
        <taxon>Methanomicrobia</taxon>
        <taxon>Methanomicrobiales</taxon>
        <taxon>Methanomicrobiaceae</taxon>
        <taxon>Methanoculleus</taxon>
    </lineage>
</organism>